<protein>
    <submittedName>
        <fullName evidence="2">Alpha/beta hydrolase</fullName>
    </submittedName>
</protein>
<dbReference type="InterPro" id="IPR000073">
    <property type="entry name" value="AB_hydrolase_1"/>
</dbReference>
<reference evidence="2 3" key="1">
    <citation type="submission" date="2019-01" db="EMBL/GenBank/DDBJ databases">
        <title>Genome sequencing of strain FW100M-8.</title>
        <authorList>
            <person name="Heo J."/>
            <person name="Kim S.-J."/>
            <person name="Kim J.-S."/>
            <person name="Hong S.-B."/>
            <person name="Kwon S.-W."/>
        </authorList>
    </citation>
    <scope>NUCLEOTIDE SEQUENCE [LARGE SCALE GENOMIC DNA]</scope>
    <source>
        <strain evidence="2 3">FW100M-8</strain>
    </source>
</reference>
<gene>
    <name evidence="2" type="ORF">ET445_13220</name>
</gene>
<dbReference type="KEGG" id="agf:ET445_13220"/>
<dbReference type="PANTHER" id="PTHR43689">
    <property type="entry name" value="HYDROLASE"/>
    <property type="match status" value="1"/>
</dbReference>
<keyword evidence="3" id="KW-1185">Reference proteome</keyword>
<keyword evidence="2" id="KW-0378">Hydrolase</keyword>
<name>A0A4P6FEC4_9MICO</name>
<evidence type="ECO:0000313" key="2">
    <source>
        <dbReference type="EMBL" id="QAY74146.1"/>
    </source>
</evidence>
<accession>A0A4P6FEC4</accession>
<dbReference type="Gene3D" id="3.40.50.1820">
    <property type="entry name" value="alpha/beta hydrolase"/>
    <property type="match status" value="1"/>
</dbReference>
<dbReference type="InterPro" id="IPR029058">
    <property type="entry name" value="AB_hydrolase_fold"/>
</dbReference>
<dbReference type="GO" id="GO:0016787">
    <property type="term" value="F:hydrolase activity"/>
    <property type="evidence" value="ECO:0007669"/>
    <property type="project" value="UniProtKB-KW"/>
</dbReference>
<dbReference type="Pfam" id="PF12697">
    <property type="entry name" value="Abhydrolase_6"/>
    <property type="match status" value="1"/>
</dbReference>
<proteinExistence type="predicted"/>
<feature type="domain" description="AB hydrolase-1" evidence="1">
    <location>
        <begin position="6"/>
        <end position="229"/>
    </location>
</feature>
<evidence type="ECO:0000259" key="1">
    <source>
        <dbReference type="Pfam" id="PF12697"/>
    </source>
</evidence>
<sequence>MSRARVVLVHGIRTSATMWRNQLLPLAAHDIDARPIDLPAHGSRMGEPFSLETAFEAVDAALAPDGVDDGVPRVLVGLSLGGYLSIAYAADHPERIDGLVAASCGTRPRGPALGGYQRLAAAIKRLPDRGRALNDGMARLFLSPEAVADVVAGGVALDVMSDAIGAVATVDEEAAVGRIDCPIWFVNGRFDHFRLEERRMLRAARDGRLIVVPGASHLVSLSRPEAFTAAILGAVAEVERRRRLVPRASAA</sequence>
<dbReference type="OrthoDB" id="5495375at2"/>
<dbReference type="EMBL" id="CP035491">
    <property type="protein sequence ID" value="QAY74146.1"/>
    <property type="molecule type" value="Genomic_DNA"/>
</dbReference>
<dbReference type="SUPFAM" id="SSF53474">
    <property type="entry name" value="alpha/beta-Hydrolases"/>
    <property type="match status" value="1"/>
</dbReference>
<dbReference type="RefSeq" id="WP_129191693.1">
    <property type="nucleotide sequence ID" value="NZ_CP035491.1"/>
</dbReference>
<organism evidence="2 3">
    <name type="scientific">Agromyces protaetiae</name>
    <dbReference type="NCBI Taxonomy" id="2509455"/>
    <lineage>
        <taxon>Bacteria</taxon>
        <taxon>Bacillati</taxon>
        <taxon>Actinomycetota</taxon>
        <taxon>Actinomycetes</taxon>
        <taxon>Micrococcales</taxon>
        <taxon>Microbacteriaceae</taxon>
        <taxon>Agromyces</taxon>
    </lineage>
</organism>
<evidence type="ECO:0000313" key="3">
    <source>
        <dbReference type="Proteomes" id="UP000291259"/>
    </source>
</evidence>
<dbReference type="PANTHER" id="PTHR43689:SF8">
    <property type="entry name" value="ALPHA_BETA-HYDROLASES SUPERFAMILY PROTEIN"/>
    <property type="match status" value="1"/>
</dbReference>
<dbReference type="Proteomes" id="UP000291259">
    <property type="component" value="Chromosome"/>
</dbReference>
<dbReference type="AlphaFoldDB" id="A0A4P6FEC4"/>